<keyword evidence="4" id="KW-1185">Reference proteome</keyword>
<organism evidence="3 4">
    <name type="scientific">Apatococcus lobatus</name>
    <dbReference type="NCBI Taxonomy" id="904363"/>
    <lineage>
        <taxon>Eukaryota</taxon>
        <taxon>Viridiplantae</taxon>
        <taxon>Chlorophyta</taxon>
        <taxon>core chlorophytes</taxon>
        <taxon>Trebouxiophyceae</taxon>
        <taxon>Chlorellales</taxon>
        <taxon>Chlorellaceae</taxon>
        <taxon>Apatococcus</taxon>
    </lineage>
</organism>
<evidence type="ECO:0000313" key="4">
    <source>
        <dbReference type="Proteomes" id="UP001438707"/>
    </source>
</evidence>
<keyword evidence="2" id="KW-0472">Membrane</keyword>
<keyword evidence="2" id="KW-0812">Transmembrane</keyword>
<evidence type="ECO:0000256" key="2">
    <source>
        <dbReference type="SAM" id="Phobius"/>
    </source>
</evidence>
<protein>
    <recommendedName>
        <fullName evidence="5">C2 domain-containing protein</fullName>
    </recommendedName>
</protein>
<evidence type="ECO:0000256" key="1">
    <source>
        <dbReference type="SAM" id="MobiDB-lite"/>
    </source>
</evidence>
<proteinExistence type="predicted"/>
<evidence type="ECO:0000313" key="3">
    <source>
        <dbReference type="EMBL" id="KAK9844507.1"/>
    </source>
</evidence>
<evidence type="ECO:0008006" key="5">
    <source>
        <dbReference type="Google" id="ProtNLM"/>
    </source>
</evidence>
<comment type="caution">
    <text evidence="3">The sequence shown here is derived from an EMBL/GenBank/DDBJ whole genome shotgun (WGS) entry which is preliminary data.</text>
</comment>
<accession>A0AAW1SF89</accession>
<keyword evidence="2" id="KW-1133">Transmembrane helix</keyword>
<dbReference type="Proteomes" id="UP001438707">
    <property type="component" value="Unassembled WGS sequence"/>
</dbReference>
<sequence>MAGQPASRGRLVLNVAEASGRTHEEQVVWDSSFVEGFVKVEVRGDAKTVKVASRPRRIISHSINWNEDLHLDVLEGAKELRLMLCREKRTESRTSTSVVAACGIFIEDILNAVPIDKYFELFKPGAAGPGGFIRISMNFEPAASTPYHSPEDMRSAHSGMSDTSYQDLSVGGQSGRTTPREYDDNGSAARRITEEAFEGSLGETDNGDAADHPEAAASAAEETPSHPVPAQTGKPQRGFAAADDDDEPAVGKHGLRWVLLAGVVAAGVFAFRTFSVRQQNASNTKK</sequence>
<feature type="compositionally biased region" description="Polar residues" evidence="1">
    <location>
        <begin position="158"/>
        <end position="167"/>
    </location>
</feature>
<dbReference type="AlphaFoldDB" id="A0AAW1SF89"/>
<dbReference type="EMBL" id="JALJOS010000001">
    <property type="protein sequence ID" value="KAK9844507.1"/>
    <property type="molecule type" value="Genomic_DNA"/>
</dbReference>
<feature type="transmembrane region" description="Helical" evidence="2">
    <location>
        <begin position="257"/>
        <end position="276"/>
    </location>
</feature>
<reference evidence="3 4" key="1">
    <citation type="journal article" date="2024" name="Nat. Commun.">
        <title>Phylogenomics reveals the evolutionary origins of lichenization in chlorophyte algae.</title>
        <authorList>
            <person name="Puginier C."/>
            <person name="Libourel C."/>
            <person name="Otte J."/>
            <person name="Skaloud P."/>
            <person name="Haon M."/>
            <person name="Grisel S."/>
            <person name="Petersen M."/>
            <person name="Berrin J.G."/>
            <person name="Delaux P.M."/>
            <person name="Dal Grande F."/>
            <person name="Keller J."/>
        </authorList>
    </citation>
    <scope>NUCLEOTIDE SEQUENCE [LARGE SCALE GENOMIC DNA]</scope>
    <source>
        <strain evidence="3 4">SAG 2145</strain>
    </source>
</reference>
<name>A0AAW1SF89_9CHLO</name>
<gene>
    <name evidence="3" type="ORF">WJX74_003397</name>
</gene>
<feature type="region of interest" description="Disordered" evidence="1">
    <location>
        <begin position="144"/>
        <end position="247"/>
    </location>
</feature>